<gene>
    <name evidence="1" type="ORF">UFOPK1788_00544</name>
</gene>
<proteinExistence type="predicted"/>
<evidence type="ECO:0000313" key="1">
    <source>
        <dbReference type="EMBL" id="CAB4591416.1"/>
    </source>
</evidence>
<name>A0A6J6FQN9_9ZZZZ</name>
<dbReference type="EMBL" id="CAEZUE010000055">
    <property type="protein sequence ID" value="CAB4591416.1"/>
    <property type="molecule type" value="Genomic_DNA"/>
</dbReference>
<dbReference type="AlphaFoldDB" id="A0A6J6FQN9"/>
<sequence>MLSPAEKSIPMDEACVAIARAMGWSVPESIRAAASTTSRTSAPSAMTLTTEGFPAVNVPVLSNTMVSIRRVLSSTSVPRMMIPLRAPRPVPTRRAIGVASPRAHGHATTSVDTATASAVSTLPVVHHQPRPARAASTMTRGTNTAEIVSTVL</sequence>
<accession>A0A6J6FQN9</accession>
<protein>
    <submittedName>
        <fullName evidence="1">Unannotated protein</fullName>
    </submittedName>
</protein>
<organism evidence="1">
    <name type="scientific">freshwater metagenome</name>
    <dbReference type="NCBI Taxonomy" id="449393"/>
    <lineage>
        <taxon>unclassified sequences</taxon>
        <taxon>metagenomes</taxon>
        <taxon>ecological metagenomes</taxon>
    </lineage>
</organism>
<reference evidence="1" key="1">
    <citation type="submission" date="2020-05" db="EMBL/GenBank/DDBJ databases">
        <authorList>
            <person name="Chiriac C."/>
            <person name="Salcher M."/>
            <person name="Ghai R."/>
            <person name="Kavagutti S V."/>
        </authorList>
    </citation>
    <scope>NUCLEOTIDE SEQUENCE</scope>
</reference>